<organism evidence="1 2">
    <name type="scientific">Conexibacter stalactiti</name>
    <dbReference type="NCBI Taxonomy" id="1940611"/>
    <lineage>
        <taxon>Bacteria</taxon>
        <taxon>Bacillati</taxon>
        <taxon>Actinomycetota</taxon>
        <taxon>Thermoleophilia</taxon>
        <taxon>Solirubrobacterales</taxon>
        <taxon>Conexibacteraceae</taxon>
        <taxon>Conexibacter</taxon>
    </lineage>
</organism>
<comment type="caution">
    <text evidence="1">The sequence shown here is derived from an EMBL/GenBank/DDBJ whole genome shotgun (WGS) entry which is preliminary data.</text>
</comment>
<name>A0ABU4HRA0_9ACTN</name>
<dbReference type="RefSeq" id="WP_318597404.1">
    <property type="nucleotide sequence ID" value="NZ_JAWSTH010000026.1"/>
</dbReference>
<reference evidence="2" key="1">
    <citation type="submission" date="2023-07" db="EMBL/GenBank/DDBJ databases">
        <title>Conexibacter stalactiti sp. nov., isolated from stalactites in a lava cave and emended description of the genus Conexibacter.</title>
        <authorList>
            <person name="Lee S.D."/>
        </authorList>
    </citation>
    <scope>NUCLEOTIDE SEQUENCE [LARGE SCALE GENOMIC DNA]</scope>
    <source>
        <strain evidence="2">KCTC 39840</strain>
    </source>
</reference>
<dbReference type="PANTHER" id="PTHR39169:SF1">
    <property type="entry name" value="MONOOXYGENASE YDHR-RELATED"/>
    <property type="match status" value="1"/>
</dbReference>
<reference evidence="1 2" key="2">
    <citation type="submission" date="2023-10" db="EMBL/GenBank/DDBJ databases">
        <authorList>
            <person name="Han X.F."/>
        </authorList>
    </citation>
    <scope>NUCLEOTIDE SEQUENCE [LARGE SCALE GENOMIC DNA]</scope>
    <source>
        <strain evidence="1 2">KCTC 39840</strain>
    </source>
</reference>
<dbReference type="InterPro" id="IPR014910">
    <property type="entry name" value="YdhR"/>
</dbReference>
<dbReference type="Proteomes" id="UP001284601">
    <property type="component" value="Unassembled WGS sequence"/>
</dbReference>
<sequence>MANKVLLSVTFDADFTLEEPSEATLARAHAMLDQPGLQWKLWLRDEAGNRGGGVYLFDDRETAEAWAKGEMTDSAQRFPWITNLEYRAFEVREELSAITRGPLDVRGGE</sequence>
<dbReference type="Pfam" id="PF08803">
    <property type="entry name" value="ydhR"/>
    <property type="match status" value="1"/>
</dbReference>
<evidence type="ECO:0000313" key="2">
    <source>
        <dbReference type="Proteomes" id="UP001284601"/>
    </source>
</evidence>
<protein>
    <submittedName>
        <fullName evidence="1">YdhR family protein</fullName>
    </submittedName>
</protein>
<dbReference type="InterPro" id="IPR011008">
    <property type="entry name" value="Dimeric_a/b-barrel"/>
</dbReference>
<dbReference type="PANTHER" id="PTHR39169">
    <property type="match status" value="1"/>
</dbReference>
<gene>
    <name evidence="1" type="ORF">R7226_12015</name>
</gene>
<dbReference type="Gene3D" id="3.30.70.100">
    <property type="match status" value="1"/>
</dbReference>
<keyword evidence="2" id="KW-1185">Reference proteome</keyword>
<dbReference type="SUPFAM" id="SSF54909">
    <property type="entry name" value="Dimeric alpha+beta barrel"/>
    <property type="match status" value="1"/>
</dbReference>
<proteinExistence type="predicted"/>
<accession>A0ABU4HRA0</accession>
<dbReference type="EMBL" id="JAWSTH010000026">
    <property type="protein sequence ID" value="MDW5595070.1"/>
    <property type="molecule type" value="Genomic_DNA"/>
</dbReference>
<evidence type="ECO:0000313" key="1">
    <source>
        <dbReference type="EMBL" id="MDW5595070.1"/>
    </source>
</evidence>